<dbReference type="EMBL" id="MHCN01000019">
    <property type="protein sequence ID" value="OGY20979.1"/>
    <property type="molecule type" value="Genomic_DNA"/>
</dbReference>
<dbReference type="Pfam" id="PF09136">
    <property type="entry name" value="Glucodextran_B"/>
    <property type="match status" value="1"/>
</dbReference>
<sequence length="244" mass="26554">MKRDVRVGVPSYTYRQTSKEEKMIYRRLTIIGGVTIVILLIVWFWGLTFVRVIGWLGTKTSGNEAPPPEYEIPLQKPALHDLPEFTNQDKITISGSATAQANVILVINGTEIGKTVADSSGSFSFVDAPLKIGTNLIKVTASDKTGKSLEERAIVTLDKQLPNLQVSEPSNKQDFPKGTKQITIKGTAEAESTVFVNSIQAMLDQNAGFAYSLDVSPGENKIEVKAVDNAGNSKIIDLTVTVEQ</sequence>
<evidence type="ECO:0000259" key="2">
    <source>
        <dbReference type="Pfam" id="PF17936"/>
    </source>
</evidence>
<dbReference type="Gene3D" id="2.60.40.10">
    <property type="entry name" value="Immunoglobulins"/>
    <property type="match status" value="2"/>
</dbReference>
<evidence type="ECO:0000313" key="3">
    <source>
        <dbReference type="EMBL" id="OGY20979.1"/>
    </source>
</evidence>
<gene>
    <name evidence="3" type="ORF">A2113_01630</name>
</gene>
<reference evidence="3 4" key="1">
    <citation type="journal article" date="2016" name="Nat. Commun.">
        <title>Thousands of microbial genomes shed light on interconnected biogeochemical processes in an aquifer system.</title>
        <authorList>
            <person name="Anantharaman K."/>
            <person name="Brown C.T."/>
            <person name="Hug L.A."/>
            <person name="Sharon I."/>
            <person name="Castelle C.J."/>
            <person name="Probst A.J."/>
            <person name="Thomas B.C."/>
            <person name="Singh A."/>
            <person name="Wilkins M.J."/>
            <person name="Karaoz U."/>
            <person name="Brodie E.L."/>
            <person name="Williams K.H."/>
            <person name="Hubbard S.S."/>
            <person name="Banfield J.F."/>
        </authorList>
    </citation>
    <scope>NUCLEOTIDE SEQUENCE [LARGE SCALE GENOMIC DNA]</scope>
</reference>
<dbReference type="STRING" id="1802591.A2113_01630"/>
<evidence type="ECO:0000256" key="1">
    <source>
        <dbReference type="SAM" id="Phobius"/>
    </source>
</evidence>
<keyword evidence="1" id="KW-0472">Membrane</keyword>
<organism evidence="3 4">
    <name type="scientific">Candidatus Woykebacteria bacterium GWA1_44_8</name>
    <dbReference type="NCBI Taxonomy" id="1802591"/>
    <lineage>
        <taxon>Bacteria</taxon>
        <taxon>Candidatus Woykeibacteriota</taxon>
    </lineage>
</organism>
<dbReference type="Proteomes" id="UP000176299">
    <property type="component" value="Unassembled WGS sequence"/>
</dbReference>
<evidence type="ECO:0000313" key="4">
    <source>
        <dbReference type="Proteomes" id="UP000176299"/>
    </source>
</evidence>
<keyword evidence="1" id="KW-0812">Transmembrane</keyword>
<feature type="transmembrane region" description="Helical" evidence="1">
    <location>
        <begin position="24"/>
        <end position="46"/>
    </location>
</feature>
<name>A0A1G1VZZ9_9BACT</name>
<dbReference type="NCBIfam" id="NF033510">
    <property type="entry name" value="Ca_tandemer"/>
    <property type="match status" value="2"/>
</dbReference>
<dbReference type="AlphaFoldDB" id="A0A1G1VZZ9"/>
<dbReference type="InterPro" id="IPR041498">
    <property type="entry name" value="Big_6"/>
</dbReference>
<dbReference type="InterPro" id="IPR013783">
    <property type="entry name" value="Ig-like_fold"/>
</dbReference>
<feature type="domain" description="Bacterial Ig" evidence="2">
    <location>
        <begin position="87"/>
        <end position="154"/>
    </location>
</feature>
<keyword evidence="1" id="KW-1133">Transmembrane helix</keyword>
<accession>A0A1G1VZZ9</accession>
<proteinExistence type="predicted"/>
<dbReference type="Pfam" id="PF17936">
    <property type="entry name" value="Big_6"/>
    <property type="match status" value="1"/>
</dbReference>
<protein>
    <recommendedName>
        <fullName evidence="2">Bacterial Ig domain-containing protein</fullName>
    </recommendedName>
</protein>
<comment type="caution">
    <text evidence="3">The sequence shown here is derived from an EMBL/GenBank/DDBJ whole genome shotgun (WGS) entry which is preliminary data.</text>
</comment>